<feature type="domain" description="SAC" evidence="1">
    <location>
        <begin position="58"/>
        <end position="104"/>
    </location>
</feature>
<evidence type="ECO:0000313" key="2">
    <source>
        <dbReference type="EMBL" id="KAJ0194558.1"/>
    </source>
</evidence>
<accession>A0A9R1UXD4</accession>
<protein>
    <recommendedName>
        <fullName evidence="1">SAC domain-containing protein</fullName>
    </recommendedName>
</protein>
<organism evidence="2 3">
    <name type="scientific">Lactuca sativa</name>
    <name type="common">Garden lettuce</name>
    <dbReference type="NCBI Taxonomy" id="4236"/>
    <lineage>
        <taxon>Eukaryota</taxon>
        <taxon>Viridiplantae</taxon>
        <taxon>Streptophyta</taxon>
        <taxon>Embryophyta</taxon>
        <taxon>Tracheophyta</taxon>
        <taxon>Spermatophyta</taxon>
        <taxon>Magnoliopsida</taxon>
        <taxon>eudicotyledons</taxon>
        <taxon>Gunneridae</taxon>
        <taxon>Pentapetalae</taxon>
        <taxon>asterids</taxon>
        <taxon>campanulids</taxon>
        <taxon>Asterales</taxon>
        <taxon>Asteraceae</taxon>
        <taxon>Cichorioideae</taxon>
        <taxon>Cichorieae</taxon>
        <taxon>Lactucinae</taxon>
        <taxon>Lactuca</taxon>
    </lineage>
</organism>
<dbReference type="EMBL" id="NBSK02000008">
    <property type="protein sequence ID" value="KAJ0194558.1"/>
    <property type="molecule type" value="Genomic_DNA"/>
</dbReference>
<evidence type="ECO:0000313" key="3">
    <source>
        <dbReference type="Proteomes" id="UP000235145"/>
    </source>
</evidence>
<reference evidence="2 3" key="1">
    <citation type="journal article" date="2017" name="Nat. Commun.">
        <title>Genome assembly with in vitro proximity ligation data and whole-genome triplication in lettuce.</title>
        <authorList>
            <person name="Reyes-Chin-Wo S."/>
            <person name="Wang Z."/>
            <person name="Yang X."/>
            <person name="Kozik A."/>
            <person name="Arikit S."/>
            <person name="Song C."/>
            <person name="Xia L."/>
            <person name="Froenicke L."/>
            <person name="Lavelle D.O."/>
            <person name="Truco M.J."/>
            <person name="Xia R."/>
            <person name="Zhu S."/>
            <person name="Xu C."/>
            <person name="Xu H."/>
            <person name="Xu X."/>
            <person name="Cox K."/>
            <person name="Korf I."/>
            <person name="Meyers B.C."/>
            <person name="Michelmore R.W."/>
        </authorList>
    </citation>
    <scope>NUCLEOTIDE SEQUENCE [LARGE SCALE GENOMIC DNA]</scope>
    <source>
        <strain evidence="3">cv. Salinas</strain>
        <tissue evidence="2">Seedlings</tissue>
    </source>
</reference>
<gene>
    <name evidence="2" type="ORF">LSAT_V11C800407630</name>
</gene>
<dbReference type="AlphaFoldDB" id="A0A9R1UXD4"/>
<name>A0A9R1UXD4_LACSA</name>
<keyword evidence="3" id="KW-1185">Reference proteome</keyword>
<dbReference type="PANTHER" id="PTHR45662">
    <property type="entry name" value="PHOSPHATIDYLINOSITIDE PHOSPHATASE SAC1"/>
    <property type="match status" value="1"/>
</dbReference>
<comment type="caution">
    <text evidence="2">The sequence shown here is derived from an EMBL/GenBank/DDBJ whole genome shotgun (WGS) entry which is preliminary data.</text>
</comment>
<dbReference type="Proteomes" id="UP000235145">
    <property type="component" value="Unassembled WGS sequence"/>
</dbReference>
<dbReference type="GO" id="GO:0016791">
    <property type="term" value="F:phosphatase activity"/>
    <property type="evidence" value="ECO:0007669"/>
    <property type="project" value="InterPro"/>
</dbReference>
<dbReference type="PROSITE" id="PS50275">
    <property type="entry name" value="SAC"/>
    <property type="match status" value="1"/>
</dbReference>
<sequence length="104" mass="12384">MSMKFLSCNECLCQLNNQQKKDEAYFQTLLRTVEETRGFLHRRYKMADGLMSKPIWKQVRGSIPLLWEQIVDLSYKPRLAVIEHQQSRYSMDYIIITSFTLMNS</sequence>
<dbReference type="InterPro" id="IPR002013">
    <property type="entry name" value="SAC_dom"/>
</dbReference>
<dbReference type="PANTHER" id="PTHR45662:SF10">
    <property type="entry name" value="PHOSPHOINOSITIDE PHOSPHATASE SAC8"/>
    <property type="match status" value="1"/>
</dbReference>
<evidence type="ECO:0000259" key="1">
    <source>
        <dbReference type="PROSITE" id="PS50275"/>
    </source>
</evidence>
<proteinExistence type="predicted"/>